<feature type="transmembrane region" description="Helical" evidence="9">
    <location>
        <begin position="12"/>
        <end position="32"/>
    </location>
</feature>
<dbReference type="GO" id="GO:0009636">
    <property type="term" value="P:response to toxic substance"/>
    <property type="evidence" value="ECO:0007669"/>
    <property type="project" value="UniProtKB-ARBA"/>
</dbReference>
<dbReference type="GO" id="GO:0005886">
    <property type="term" value="C:plasma membrane"/>
    <property type="evidence" value="ECO:0007669"/>
    <property type="project" value="UniProtKB-SubCell"/>
</dbReference>
<feature type="transmembrane region" description="Helical" evidence="9">
    <location>
        <begin position="339"/>
        <end position="359"/>
    </location>
</feature>
<dbReference type="Gene3D" id="1.20.1640.10">
    <property type="entry name" value="Multidrug efflux transporter AcrB transmembrane domain"/>
    <property type="match status" value="2"/>
</dbReference>
<dbReference type="GO" id="GO:0042910">
    <property type="term" value="F:xenobiotic transmembrane transporter activity"/>
    <property type="evidence" value="ECO:0007669"/>
    <property type="project" value="TreeGrafter"/>
</dbReference>
<dbReference type="SUPFAM" id="SSF82693">
    <property type="entry name" value="Multidrug efflux transporter AcrB pore domain, PN1, PN2, PC1 and PC2 subdomains"/>
    <property type="match status" value="3"/>
</dbReference>
<evidence type="ECO:0000313" key="11">
    <source>
        <dbReference type="Proteomes" id="UP000184444"/>
    </source>
</evidence>
<dbReference type="STRING" id="53463.SAMN05444389_102359"/>
<evidence type="ECO:0000256" key="1">
    <source>
        <dbReference type="ARBA" id="ARBA00004429"/>
    </source>
</evidence>
<keyword evidence="4" id="KW-1003">Cell membrane</keyword>
<dbReference type="FunFam" id="3.30.2090.10:FF:000001">
    <property type="entry name" value="Efflux pump membrane transporter"/>
    <property type="match status" value="1"/>
</dbReference>
<dbReference type="Gene3D" id="3.30.70.1440">
    <property type="entry name" value="Multidrug efflux transporter AcrB pore domain"/>
    <property type="match status" value="1"/>
</dbReference>
<reference evidence="11" key="1">
    <citation type="submission" date="2016-11" db="EMBL/GenBank/DDBJ databases">
        <authorList>
            <person name="Varghese N."/>
            <person name="Submissions S."/>
        </authorList>
    </citation>
    <scope>NUCLEOTIDE SEQUENCE [LARGE SCALE GENOMIC DNA]</scope>
    <source>
        <strain evidence="11">DSM 6637</strain>
    </source>
</reference>
<dbReference type="PANTHER" id="PTHR32063">
    <property type="match status" value="1"/>
</dbReference>
<gene>
    <name evidence="10" type="ORF">SAMN05444389_102359</name>
</gene>
<feature type="transmembrane region" description="Helical" evidence="9">
    <location>
        <begin position="907"/>
        <end position="927"/>
    </location>
</feature>
<evidence type="ECO:0000256" key="2">
    <source>
        <dbReference type="ARBA" id="ARBA00010942"/>
    </source>
</evidence>
<dbReference type="InterPro" id="IPR001036">
    <property type="entry name" value="Acrflvin-R"/>
</dbReference>
<evidence type="ECO:0000256" key="8">
    <source>
        <dbReference type="ARBA" id="ARBA00023136"/>
    </source>
</evidence>
<feature type="transmembrane region" description="Helical" evidence="9">
    <location>
        <begin position="396"/>
        <end position="417"/>
    </location>
</feature>
<dbReference type="FunFam" id="1.20.1640.10:FF:000001">
    <property type="entry name" value="Efflux pump membrane transporter"/>
    <property type="match status" value="1"/>
</dbReference>
<keyword evidence="11" id="KW-1185">Reference proteome</keyword>
<dbReference type="GO" id="GO:0015562">
    <property type="term" value="F:efflux transmembrane transporter activity"/>
    <property type="evidence" value="ECO:0007669"/>
    <property type="project" value="InterPro"/>
</dbReference>
<dbReference type="InterPro" id="IPR027463">
    <property type="entry name" value="AcrB_DN_DC_subdom"/>
</dbReference>
<feature type="transmembrane region" description="Helical" evidence="9">
    <location>
        <begin position="547"/>
        <end position="564"/>
    </location>
</feature>
<proteinExistence type="inferred from homology"/>
<evidence type="ECO:0000256" key="6">
    <source>
        <dbReference type="ARBA" id="ARBA00022692"/>
    </source>
</evidence>
<feature type="transmembrane region" description="Helical" evidence="9">
    <location>
        <begin position="438"/>
        <end position="458"/>
    </location>
</feature>
<feature type="transmembrane region" description="Helical" evidence="9">
    <location>
        <begin position="882"/>
        <end position="900"/>
    </location>
</feature>
<dbReference type="Gene3D" id="3.30.2090.10">
    <property type="entry name" value="Multidrug efflux transporter AcrB TolC docking domain, DN and DC subdomains"/>
    <property type="match status" value="2"/>
</dbReference>
<dbReference type="PRINTS" id="PR00702">
    <property type="entry name" value="ACRIFLAVINRP"/>
</dbReference>
<keyword evidence="8 9" id="KW-0472">Membrane</keyword>
<feature type="transmembrane region" description="Helical" evidence="9">
    <location>
        <begin position="1011"/>
        <end position="1037"/>
    </location>
</feature>
<evidence type="ECO:0000256" key="7">
    <source>
        <dbReference type="ARBA" id="ARBA00022989"/>
    </source>
</evidence>
<evidence type="ECO:0000256" key="4">
    <source>
        <dbReference type="ARBA" id="ARBA00022475"/>
    </source>
</evidence>
<name>A0A1M7EWF2_9RHOB</name>
<feature type="transmembrane region" description="Helical" evidence="9">
    <location>
        <begin position="978"/>
        <end position="999"/>
    </location>
</feature>
<sequence>MARFFIDRPIFAWVIAIIIMGLGTLSVLRLPISQYPTIAGPSVVINTVYPGASAETVADTVVQLIEREMTGLDGLRYINSTTTSTGGATITLTFEMGTDADIAQVQVQNKLARAQAILPEPVVRQGVAVSKSATGFLMVVGLISSDGARTAVDLADYLNSFMVEPISRIEGVGKVQVFGSEYSMRIWLDPTRLKYYDLSPAQVVAAIRAQNAQISAGAFGAMPAPPGQQLNATITAQSLLRTPEDFERIVLRADTDGGLVLLRDVARAELGSENYEIAGTYNGLPSSGMAIQLASGANALDTSKLVKDKLDELAQFLPAGMEYVIPYDTTPFVLISIEAVVKTLIEAMALVFLVMLIFLHNFRATLIPTLAVPVVILGTFGIMAALGFTINTLTMLAMVLAIGLLVDDAIVVVENVERIMRDEGLGPLEATRKSMDEISGALVGIGLVISAVFVPMAFYGGSTGEMYKQFAVTIVSAMLLSVVVALVFTPALCATMLKPHAHSHAHAPRQGLLGRLGSGFGNWFERNFTHVTHGYVAIVRATTARPFRMILVYLLIVGGMVVLYQRTPTAFLPDEDQGALMVIVQGPTGTTAEATEAVMARVSEYFTTAEAGNVESVFAVRGFSFAGQGQNMGMMFVRLTDWSERPEPDQSAAAIAGRAFGPLMGGIREALVIPIVPPAVLELGNASGFSAYLSAAAGQSHEELLAARNQLLGMASQSPVLTAVRPNGVEDASQFKLNIDWAKAGAVGVTATDVGSFLATIWSGTYVNDFLYNGRIKRVYVQGEPWARTAPRDLELWRLQNGNGEFVDFSTFATQDWVFGPQQVTRYNALPAMAIEGQPAPGYSSGDALAEIEALAAQLPPGFNLQWSGLSLEEKEAGAGALTLYALALATVFLCLAALYESWTIPIAVLLSMPVGILGALIGAWVGGQANGVYFQVGLLTVVGLTGKNGIMIVAFARERMEGMGESALTAVREAARLRFRPILMTSLAFGLGVLPLVLSSGAGAGARHAIGYATFFGTVTGTLLTLLFVPVFFVMVTRLFRPRRKDPAPQPA</sequence>
<dbReference type="Gene3D" id="3.30.70.1430">
    <property type="entry name" value="Multidrug efflux transporter AcrB pore domain"/>
    <property type="match status" value="2"/>
</dbReference>
<keyword evidence="5 9" id="KW-0997">Cell inner membrane</keyword>
<feature type="transmembrane region" description="Helical" evidence="9">
    <location>
        <begin position="470"/>
        <end position="493"/>
    </location>
</feature>
<evidence type="ECO:0000256" key="5">
    <source>
        <dbReference type="ARBA" id="ARBA00022519"/>
    </source>
</evidence>
<evidence type="ECO:0000256" key="3">
    <source>
        <dbReference type="ARBA" id="ARBA00022448"/>
    </source>
</evidence>
<keyword evidence="6 9" id="KW-0812">Transmembrane</keyword>
<dbReference type="PANTHER" id="PTHR32063:SF13">
    <property type="entry name" value="MULTIDRUG EFFLUX PUMP SUBUNIT ACRB-RELATED"/>
    <property type="match status" value="1"/>
</dbReference>
<dbReference type="RefSeq" id="WP_073063107.1">
    <property type="nucleotide sequence ID" value="NZ_FRCK01000002.1"/>
</dbReference>
<keyword evidence="3 9" id="KW-0813">Transport</keyword>
<dbReference type="SUPFAM" id="SSF82866">
    <property type="entry name" value="Multidrug efflux transporter AcrB transmembrane domain"/>
    <property type="match status" value="2"/>
</dbReference>
<dbReference type="NCBIfam" id="TIGR00915">
    <property type="entry name" value="2A0602"/>
    <property type="match status" value="1"/>
</dbReference>
<dbReference type="InterPro" id="IPR004764">
    <property type="entry name" value="MdtF-like"/>
</dbReference>
<dbReference type="Proteomes" id="UP000184444">
    <property type="component" value="Unassembled WGS sequence"/>
</dbReference>
<feature type="transmembrane region" description="Helical" evidence="9">
    <location>
        <begin position="933"/>
        <end position="957"/>
    </location>
</feature>
<dbReference type="FunFam" id="3.30.70.1430:FF:000001">
    <property type="entry name" value="Efflux pump membrane transporter"/>
    <property type="match status" value="1"/>
</dbReference>
<comment type="subcellular location">
    <subcellularLocation>
        <location evidence="1 9">Cell inner membrane</location>
        <topology evidence="1 9">Multi-pass membrane protein</topology>
    </subcellularLocation>
</comment>
<feature type="transmembrane region" description="Helical" evidence="9">
    <location>
        <begin position="366"/>
        <end position="390"/>
    </location>
</feature>
<protein>
    <recommendedName>
        <fullName evidence="9">Efflux pump membrane transporter</fullName>
    </recommendedName>
</protein>
<dbReference type="AlphaFoldDB" id="A0A1M7EWF2"/>
<evidence type="ECO:0000313" key="10">
    <source>
        <dbReference type="EMBL" id="SHL95928.1"/>
    </source>
</evidence>
<dbReference type="EMBL" id="FRCK01000002">
    <property type="protein sequence ID" value="SHL95928.1"/>
    <property type="molecule type" value="Genomic_DNA"/>
</dbReference>
<dbReference type="Gene3D" id="3.30.70.1320">
    <property type="entry name" value="Multidrug efflux transporter AcrB pore domain like"/>
    <property type="match status" value="1"/>
</dbReference>
<accession>A0A1M7EWF2</accession>
<dbReference type="SUPFAM" id="SSF82714">
    <property type="entry name" value="Multidrug efflux transporter AcrB TolC docking domain, DN and DC subdomains"/>
    <property type="match status" value="2"/>
</dbReference>
<dbReference type="OrthoDB" id="9807350at2"/>
<organism evidence="10 11">
    <name type="scientific">Paracoccus solventivorans</name>
    <dbReference type="NCBI Taxonomy" id="53463"/>
    <lineage>
        <taxon>Bacteria</taxon>
        <taxon>Pseudomonadati</taxon>
        <taxon>Pseudomonadota</taxon>
        <taxon>Alphaproteobacteria</taxon>
        <taxon>Rhodobacterales</taxon>
        <taxon>Paracoccaceae</taxon>
        <taxon>Paracoccus</taxon>
    </lineage>
</organism>
<dbReference type="Pfam" id="PF00873">
    <property type="entry name" value="ACR_tran"/>
    <property type="match status" value="1"/>
</dbReference>
<evidence type="ECO:0000256" key="9">
    <source>
        <dbReference type="RuleBase" id="RU364070"/>
    </source>
</evidence>
<keyword evidence="7 9" id="KW-1133">Transmembrane helix</keyword>
<dbReference type="NCBIfam" id="NF000282">
    <property type="entry name" value="RND_permease_1"/>
    <property type="match status" value="1"/>
</dbReference>
<comment type="similarity">
    <text evidence="2 9">Belongs to the resistance-nodulation-cell division (RND) (TC 2.A.6) family.</text>
</comment>